<evidence type="ECO:0000256" key="1">
    <source>
        <dbReference type="SAM" id="Coils"/>
    </source>
</evidence>
<feature type="coiled-coil region" evidence="1">
    <location>
        <begin position="23"/>
        <end position="68"/>
    </location>
</feature>
<dbReference type="InterPro" id="IPR036638">
    <property type="entry name" value="HLH_DNA-bd_sf"/>
</dbReference>
<dbReference type="Gene3D" id="4.10.280.10">
    <property type="entry name" value="Helix-loop-helix DNA-binding domain"/>
    <property type="match status" value="1"/>
</dbReference>
<dbReference type="GO" id="GO:0046983">
    <property type="term" value="F:protein dimerization activity"/>
    <property type="evidence" value="ECO:0007669"/>
    <property type="project" value="InterPro"/>
</dbReference>
<protein>
    <submittedName>
        <fullName evidence="3">DNA-binding protein</fullName>
    </submittedName>
</protein>
<sequence>MYGSIREVIKDPNAEKMSRSQVLKKAIDLIENNDDEMKQLENEVRQLEKEIADNKRKLDDEKAKLNAT</sequence>
<evidence type="ECO:0000313" key="3">
    <source>
        <dbReference type="WBParaSite" id="L893_g924.t1"/>
    </source>
</evidence>
<keyword evidence="2" id="KW-1185">Reference proteome</keyword>
<accession>A0A1I8AU54</accession>
<dbReference type="WBParaSite" id="L893_g924.t1">
    <property type="protein sequence ID" value="L893_g924.t1"/>
    <property type="gene ID" value="L893_g924"/>
</dbReference>
<dbReference type="Proteomes" id="UP000095287">
    <property type="component" value="Unplaced"/>
</dbReference>
<dbReference type="AlphaFoldDB" id="A0A1I8AU54"/>
<keyword evidence="1" id="KW-0175">Coiled coil</keyword>
<reference evidence="3" key="1">
    <citation type="submission" date="2016-11" db="UniProtKB">
        <authorList>
            <consortium name="WormBaseParasite"/>
        </authorList>
    </citation>
    <scope>IDENTIFICATION</scope>
</reference>
<dbReference type="SUPFAM" id="SSF161270">
    <property type="entry name" value="PspA lactotransferrin-binding region"/>
    <property type="match status" value="1"/>
</dbReference>
<proteinExistence type="predicted"/>
<evidence type="ECO:0000313" key="2">
    <source>
        <dbReference type="Proteomes" id="UP000095287"/>
    </source>
</evidence>
<name>A0A1I8AU54_9BILA</name>
<organism evidence="2 3">
    <name type="scientific">Steinernema glaseri</name>
    <dbReference type="NCBI Taxonomy" id="37863"/>
    <lineage>
        <taxon>Eukaryota</taxon>
        <taxon>Metazoa</taxon>
        <taxon>Ecdysozoa</taxon>
        <taxon>Nematoda</taxon>
        <taxon>Chromadorea</taxon>
        <taxon>Rhabditida</taxon>
        <taxon>Tylenchina</taxon>
        <taxon>Panagrolaimomorpha</taxon>
        <taxon>Strongyloidoidea</taxon>
        <taxon>Steinernematidae</taxon>
        <taxon>Steinernema</taxon>
    </lineage>
</organism>